<dbReference type="Proteomes" id="UP000789901">
    <property type="component" value="Unassembled WGS sequence"/>
</dbReference>
<keyword evidence="2" id="KW-1185">Reference proteome</keyword>
<protein>
    <submittedName>
        <fullName evidence="1">15030_t:CDS:1</fullName>
    </submittedName>
</protein>
<proteinExistence type="predicted"/>
<gene>
    <name evidence="1" type="ORF">GMARGA_LOCUS10263</name>
</gene>
<name>A0ABN7UTL8_GIGMA</name>
<comment type="caution">
    <text evidence="1">The sequence shown here is derived from an EMBL/GenBank/DDBJ whole genome shotgun (WGS) entry which is preliminary data.</text>
</comment>
<evidence type="ECO:0000313" key="2">
    <source>
        <dbReference type="Proteomes" id="UP000789901"/>
    </source>
</evidence>
<evidence type="ECO:0000313" key="1">
    <source>
        <dbReference type="EMBL" id="CAG8668086.1"/>
    </source>
</evidence>
<accession>A0ABN7UTL8</accession>
<dbReference type="EMBL" id="CAJVQB010005697">
    <property type="protein sequence ID" value="CAG8668086.1"/>
    <property type="molecule type" value="Genomic_DNA"/>
</dbReference>
<reference evidence="1 2" key="1">
    <citation type="submission" date="2021-06" db="EMBL/GenBank/DDBJ databases">
        <authorList>
            <person name="Kallberg Y."/>
            <person name="Tangrot J."/>
            <person name="Rosling A."/>
        </authorList>
    </citation>
    <scope>NUCLEOTIDE SEQUENCE [LARGE SCALE GENOMIC DNA]</scope>
    <source>
        <strain evidence="1 2">120-4 pot B 10/14</strain>
    </source>
</reference>
<sequence length="66" mass="7486">MYLLDKTHINILVPMLLETTNTSAKCKAEKGKGDRPNMLIWDNYSKGKEDGHGHFGASCHYYEKGK</sequence>
<organism evidence="1 2">
    <name type="scientific">Gigaspora margarita</name>
    <dbReference type="NCBI Taxonomy" id="4874"/>
    <lineage>
        <taxon>Eukaryota</taxon>
        <taxon>Fungi</taxon>
        <taxon>Fungi incertae sedis</taxon>
        <taxon>Mucoromycota</taxon>
        <taxon>Glomeromycotina</taxon>
        <taxon>Glomeromycetes</taxon>
        <taxon>Diversisporales</taxon>
        <taxon>Gigasporaceae</taxon>
        <taxon>Gigaspora</taxon>
    </lineage>
</organism>